<accession>A0A8S3IPU6</accession>
<dbReference type="EMBL" id="CAJOBH010246669">
    <property type="protein sequence ID" value="CAF5127058.1"/>
    <property type="molecule type" value="Genomic_DNA"/>
</dbReference>
<feature type="non-terminal residue" evidence="2">
    <location>
        <position position="50"/>
    </location>
</feature>
<dbReference type="EMBL" id="CAJOBJ010348193">
    <property type="protein sequence ID" value="CAF5204505.1"/>
    <property type="molecule type" value="Genomic_DNA"/>
</dbReference>
<evidence type="ECO:0000313" key="3">
    <source>
        <dbReference type="Proteomes" id="UP000681720"/>
    </source>
</evidence>
<organism evidence="2 3">
    <name type="scientific">Rotaria magnacalcarata</name>
    <dbReference type="NCBI Taxonomy" id="392030"/>
    <lineage>
        <taxon>Eukaryota</taxon>
        <taxon>Metazoa</taxon>
        <taxon>Spiralia</taxon>
        <taxon>Gnathifera</taxon>
        <taxon>Rotifera</taxon>
        <taxon>Eurotatoria</taxon>
        <taxon>Bdelloidea</taxon>
        <taxon>Philodinida</taxon>
        <taxon>Philodinidae</taxon>
        <taxon>Rotaria</taxon>
    </lineage>
</organism>
<dbReference type="Proteomes" id="UP000681967">
    <property type="component" value="Unassembled WGS sequence"/>
</dbReference>
<comment type="caution">
    <text evidence="2">The sequence shown here is derived from an EMBL/GenBank/DDBJ whole genome shotgun (WGS) entry which is preliminary data.</text>
</comment>
<protein>
    <submittedName>
        <fullName evidence="2">Uncharacterized protein</fullName>
    </submittedName>
</protein>
<evidence type="ECO:0000313" key="2">
    <source>
        <dbReference type="EMBL" id="CAF5204505.1"/>
    </source>
</evidence>
<name>A0A8S3IPU6_9BILA</name>
<proteinExistence type="predicted"/>
<evidence type="ECO:0000313" key="1">
    <source>
        <dbReference type="EMBL" id="CAF5127058.1"/>
    </source>
</evidence>
<dbReference type="Proteomes" id="UP000681720">
    <property type="component" value="Unassembled WGS sequence"/>
</dbReference>
<reference evidence="2" key="1">
    <citation type="submission" date="2021-02" db="EMBL/GenBank/DDBJ databases">
        <authorList>
            <person name="Nowell W R."/>
        </authorList>
    </citation>
    <scope>NUCLEOTIDE SEQUENCE</scope>
</reference>
<sequence>MTPQIQQFPKTHGPPQTIQVIGRLPRDAKVLRLPGALRVPTGVIGSKSLT</sequence>
<gene>
    <name evidence="1" type="ORF">BYL167_LOCUS67926</name>
    <name evidence="2" type="ORF">GIL414_LOCUS77683</name>
</gene>
<dbReference type="AlphaFoldDB" id="A0A8S3IPU6"/>